<dbReference type="GO" id="GO:0046872">
    <property type="term" value="F:metal ion binding"/>
    <property type="evidence" value="ECO:0007669"/>
    <property type="project" value="UniProtKB-KW"/>
</dbReference>
<keyword evidence="3" id="KW-0411">Iron-sulfur</keyword>
<sequence>MSIWENIKNTLNNFPVKSSFQINRMRPPGSVDEKEFMKLCVRCARCVEACPYRVLRRSSATKNGEIGTPYIYAEVAGCQLCMKCTSVCPTGAIDSTTVEMQQVSIGFARINEDTCMNYLYAKVESGEIEPDGTMALCNSCLNTCPLKEEAIYLKDGIIPTITEKCTGCGLCVERCPIKPVKAIAVIPKNMPDEETAGYFNYLKRLGK</sequence>
<reference evidence="5" key="1">
    <citation type="journal article" date="2021" name="PeerJ">
        <title>Extensive microbial diversity within the chicken gut microbiome revealed by metagenomics and culture.</title>
        <authorList>
            <person name="Gilroy R."/>
            <person name="Ravi A."/>
            <person name="Getino M."/>
            <person name="Pursley I."/>
            <person name="Horton D.L."/>
            <person name="Alikhan N.F."/>
            <person name="Baker D."/>
            <person name="Gharbi K."/>
            <person name="Hall N."/>
            <person name="Watson M."/>
            <person name="Adriaenssens E.M."/>
            <person name="Foster-Nyarko E."/>
            <person name="Jarju S."/>
            <person name="Secka A."/>
            <person name="Antonio M."/>
            <person name="Oren A."/>
            <person name="Chaudhuri R.R."/>
            <person name="La Ragione R."/>
            <person name="Hildebrand F."/>
            <person name="Pallen M.J."/>
        </authorList>
    </citation>
    <scope>NUCLEOTIDE SEQUENCE</scope>
    <source>
        <strain evidence="5">ChiW4-1371</strain>
    </source>
</reference>
<evidence type="ECO:0000313" key="6">
    <source>
        <dbReference type="Proteomes" id="UP000824176"/>
    </source>
</evidence>
<comment type="caution">
    <text evidence="5">The sequence shown here is derived from an EMBL/GenBank/DDBJ whole genome shotgun (WGS) entry which is preliminary data.</text>
</comment>
<evidence type="ECO:0000256" key="3">
    <source>
        <dbReference type="ARBA" id="ARBA00023014"/>
    </source>
</evidence>
<evidence type="ECO:0000259" key="4">
    <source>
        <dbReference type="PROSITE" id="PS51379"/>
    </source>
</evidence>
<dbReference type="PANTHER" id="PTHR43122">
    <property type="entry name" value="FERREDOXIN SUBUNIT OF PYRUVATE:FLAVODOXIN OXIDOREDUCTASE-RELATED"/>
    <property type="match status" value="1"/>
</dbReference>
<gene>
    <name evidence="5" type="ORF">H9804_01175</name>
</gene>
<dbReference type="Pfam" id="PF13237">
    <property type="entry name" value="Fer4_10"/>
    <property type="match status" value="1"/>
</dbReference>
<name>A0A9D2GSF1_9BACT</name>
<evidence type="ECO:0000256" key="1">
    <source>
        <dbReference type="ARBA" id="ARBA00022723"/>
    </source>
</evidence>
<dbReference type="SUPFAM" id="SSF54862">
    <property type="entry name" value="4Fe-4S ferredoxins"/>
    <property type="match status" value="1"/>
</dbReference>
<feature type="domain" description="4Fe-4S ferredoxin-type" evidence="4">
    <location>
        <begin position="67"/>
        <end position="98"/>
    </location>
</feature>
<keyword evidence="1" id="KW-0479">Metal-binding</keyword>
<dbReference type="EMBL" id="DXAQ01000018">
    <property type="protein sequence ID" value="HIZ88532.1"/>
    <property type="molecule type" value="Genomic_DNA"/>
</dbReference>
<evidence type="ECO:0000256" key="2">
    <source>
        <dbReference type="ARBA" id="ARBA00023004"/>
    </source>
</evidence>
<keyword evidence="2" id="KW-0408">Iron</keyword>
<dbReference type="Pfam" id="PF12838">
    <property type="entry name" value="Fer4_7"/>
    <property type="match status" value="1"/>
</dbReference>
<dbReference type="InterPro" id="IPR017900">
    <property type="entry name" value="4Fe4S_Fe_S_CS"/>
</dbReference>
<reference evidence="5" key="2">
    <citation type="submission" date="2021-04" db="EMBL/GenBank/DDBJ databases">
        <authorList>
            <person name="Gilroy R."/>
        </authorList>
    </citation>
    <scope>NUCLEOTIDE SEQUENCE</scope>
    <source>
        <strain evidence="5">ChiW4-1371</strain>
    </source>
</reference>
<dbReference type="CDD" id="cd16373">
    <property type="entry name" value="DMSOR_beta_like"/>
    <property type="match status" value="1"/>
</dbReference>
<dbReference type="Proteomes" id="UP000824176">
    <property type="component" value="Unassembled WGS sequence"/>
</dbReference>
<dbReference type="InterPro" id="IPR017896">
    <property type="entry name" value="4Fe4S_Fe-S-bd"/>
</dbReference>
<organism evidence="5 6">
    <name type="scientific">Candidatus Mucispirillum faecigallinarum</name>
    <dbReference type="NCBI Taxonomy" id="2838699"/>
    <lineage>
        <taxon>Bacteria</taxon>
        <taxon>Pseudomonadati</taxon>
        <taxon>Deferribacterota</taxon>
        <taxon>Deferribacteres</taxon>
        <taxon>Deferribacterales</taxon>
        <taxon>Mucispirillaceae</taxon>
        <taxon>Mucispirillum</taxon>
    </lineage>
</organism>
<dbReference type="PROSITE" id="PS51379">
    <property type="entry name" value="4FE4S_FER_2"/>
    <property type="match status" value="3"/>
</dbReference>
<proteinExistence type="predicted"/>
<evidence type="ECO:0000313" key="5">
    <source>
        <dbReference type="EMBL" id="HIZ88532.1"/>
    </source>
</evidence>
<dbReference type="PROSITE" id="PS00198">
    <property type="entry name" value="4FE4S_FER_1"/>
    <property type="match status" value="1"/>
</dbReference>
<dbReference type="AlphaFoldDB" id="A0A9D2GSF1"/>
<dbReference type="PANTHER" id="PTHR43122:SF1">
    <property type="entry name" value="IRON-SULFUR-BINDING PROTEIN"/>
    <property type="match status" value="1"/>
</dbReference>
<dbReference type="GO" id="GO:0051536">
    <property type="term" value="F:iron-sulfur cluster binding"/>
    <property type="evidence" value="ECO:0007669"/>
    <property type="project" value="UniProtKB-KW"/>
</dbReference>
<feature type="domain" description="4Fe-4S ferredoxin-type" evidence="4">
    <location>
        <begin position="156"/>
        <end position="188"/>
    </location>
</feature>
<protein>
    <submittedName>
        <fullName evidence="5">4Fe-4S dicluster domain-containing protein</fullName>
    </submittedName>
</protein>
<feature type="domain" description="4Fe-4S ferredoxin-type" evidence="4">
    <location>
        <begin position="27"/>
        <end position="60"/>
    </location>
</feature>
<accession>A0A9D2GSF1</accession>
<dbReference type="Gene3D" id="3.30.70.20">
    <property type="match status" value="2"/>
</dbReference>